<accession>A0A4U9RWA1</accession>
<dbReference type="EMBL" id="LR590481">
    <property type="protein sequence ID" value="VTQ96118.1"/>
    <property type="molecule type" value="Genomic_DNA"/>
</dbReference>
<evidence type="ECO:0000313" key="1">
    <source>
        <dbReference type="EMBL" id="VTQ96118.1"/>
    </source>
</evidence>
<dbReference type="AlphaFoldDB" id="A0A4U9RWA1"/>
<protein>
    <submittedName>
        <fullName evidence="1">Uncharacterized protein</fullName>
    </submittedName>
</protein>
<sequence>MDINKVLDIIIEILILINKGLEANKAISSMSTKHNVPEAIIKKFLEV</sequence>
<proteinExistence type="predicted"/>
<keyword evidence="2" id="KW-1185">Reference proteome</keyword>
<name>A0A4U9RWA1_HATHI</name>
<reference evidence="1 2" key="1">
    <citation type="submission" date="2019-05" db="EMBL/GenBank/DDBJ databases">
        <authorList>
            <consortium name="Pathogen Informatics"/>
        </authorList>
    </citation>
    <scope>NUCLEOTIDE SEQUENCE [LARGE SCALE GENOMIC DNA]</scope>
    <source>
        <strain evidence="1 2">NCTC503</strain>
    </source>
</reference>
<gene>
    <name evidence="1" type="ORF">NCTC503_02640</name>
</gene>
<dbReference type="KEGG" id="hhw:NCTC503_02640"/>
<organism evidence="1 2">
    <name type="scientific">Hathewaya histolytica</name>
    <name type="common">Clostridium histolyticum</name>
    <dbReference type="NCBI Taxonomy" id="1498"/>
    <lineage>
        <taxon>Bacteria</taxon>
        <taxon>Bacillati</taxon>
        <taxon>Bacillota</taxon>
        <taxon>Clostridia</taxon>
        <taxon>Eubacteriales</taxon>
        <taxon>Clostridiaceae</taxon>
        <taxon>Hathewaya</taxon>
    </lineage>
</organism>
<dbReference type="Proteomes" id="UP000308489">
    <property type="component" value="Chromosome 1"/>
</dbReference>
<evidence type="ECO:0000313" key="2">
    <source>
        <dbReference type="Proteomes" id="UP000308489"/>
    </source>
</evidence>
<dbReference type="RefSeq" id="WP_171012069.1">
    <property type="nucleotide sequence ID" value="NZ_CBCRUQ010000007.1"/>
</dbReference>